<keyword evidence="4 11" id="KW-0808">Transferase</keyword>
<reference evidence="14" key="1">
    <citation type="submission" date="2020-01" db="EMBL/GenBank/DDBJ databases">
        <title>Genome Sequencing of Three Apophysomyces-Like Fungal Strains Confirms a Novel Fungal Genus in the Mucoromycota with divergent Burkholderia-like Endosymbiotic Bacteria.</title>
        <authorList>
            <person name="Stajich J.E."/>
            <person name="Macias A.M."/>
            <person name="Carter-House D."/>
            <person name="Lovett B."/>
            <person name="Kasson L.R."/>
            <person name="Berry K."/>
            <person name="Grigoriev I."/>
            <person name="Chang Y."/>
            <person name="Spatafora J."/>
            <person name="Kasson M.T."/>
        </authorList>
    </citation>
    <scope>NUCLEOTIDE SEQUENCE</scope>
    <source>
        <strain evidence="14">NRRL A-21654</strain>
    </source>
</reference>
<dbReference type="PANTHER" id="PTHR19443:SF16">
    <property type="entry name" value="HEXOKINASE TYPE 1-RELATED"/>
    <property type="match status" value="1"/>
</dbReference>
<keyword evidence="7 11" id="KW-0067">ATP-binding</keyword>
<dbReference type="PRINTS" id="PR00475">
    <property type="entry name" value="HEXOKINASE"/>
</dbReference>
<proteinExistence type="inferred from homology"/>
<comment type="caution">
    <text evidence="14">The sequence shown here is derived from an EMBL/GenBank/DDBJ whole genome shotgun (WGS) entry which is preliminary data.</text>
</comment>
<keyword evidence="6 11" id="KW-0418">Kinase</keyword>
<feature type="domain" description="Hexokinase N-terminal" evidence="12">
    <location>
        <begin position="12"/>
        <end position="205"/>
    </location>
</feature>
<comment type="pathway">
    <text evidence="2">Carbohydrate metabolism; hexose metabolism.</text>
</comment>
<feature type="domain" description="Hexokinase C-terminal" evidence="13">
    <location>
        <begin position="212"/>
        <end position="447"/>
    </location>
</feature>
<dbReference type="PROSITE" id="PS51748">
    <property type="entry name" value="HEXOKINASE_2"/>
    <property type="match status" value="1"/>
</dbReference>
<name>A0A8H7EQV1_9FUNG</name>
<evidence type="ECO:0000313" key="15">
    <source>
        <dbReference type="Proteomes" id="UP000605846"/>
    </source>
</evidence>
<evidence type="ECO:0000259" key="13">
    <source>
        <dbReference type="Pfam" id="PF03727"/>
    </source>
</evidence>
<gene>
    <name evidence="14" type="primary">GLK1_6</name>
    <name evidence="14" type="ORF">EC973_006778</name>
</gene>
<evidence type="ECO:0000256" key="7">
    <source>
        <dbReference type="ARBA" id="ARBA00022840"/>
    </source>
</evidence>
<dbReference type="SUPFAM" id="SSF53067">
    <property type="entry name" value="Actin-like ATPase domain"/>
    <property type="match status" value="2"/>
</dbReference>
<dbReference type="Pfam" id="PF03727">
    <property type="entry name" value="Hexokinase_2"/>
    <property type="match status" value="1"/>
</dbReference>
<dbReference type="InterPro" id="IPR043129">
    <property type="entry name" value="ATPase_NBD"/>
</dbReference>
<comment type="pathway">
    <text evidence="1">Carbohydrate degradation; glycolysis; D-glyceraldehyde 3-phosphate and glycerone phosphate from D-glucose: step 1/4.</text>
</comment>
<evidence type="ECO:0000259" key="12">
    <source>
        <dbReference type="Pfam" id="PF00349"/>
    </source>
</evidence>
<comment type="similarity">
    <text evidence="3 11">Belongs to the hexokinase family.</text>
</comment>
<evidence type="ECO:0000256" key="10">
    <source>
        <dbReference type="ARBA" id="ARBA00047905"/>
    </source>
</evidence>
<keyword evidence="8 11" id="KW-0324">Glycolysis</keyword>
<dbReference type="AlphaFoldDB" id="A0A8H7EQV1"/>
<dbReference type="GO" id="GO:0005739">
    <property type="term" value="C:mitochondrion"/>
    <property type="evidence" value="ECO:0007669"/>
    <property type="project" value="TreeGrafter"/>
</dbReference>
<dbReference type="UniPathway" id="UPA00109">
    <property type="reaction ID" value="UER00180"/>
</dbReference>
<dbReference type="GO" id="GO:0001678">
    <property type="term" value="P:intracellular glucose homeostasis"/>
    <property type="evidence" value="ECO:0007669"/>
    <property type="project" value="InterPro"/>
</dbReference>
<evidence type="ECO:0000256" key="11">
    <source>
        <dbReference type="RuleBase" id="RU362007"/>
    </source>
</evidence>
<evidence type="ECO:0000256" key="9">
    <source>
        <dbReference type="ARBA" id="ARBA00044613"/>
    </source>
</evidence>
<dbReference type="Gene3D" id="3.40.367.20">
    <property type="match status" value="1"/>
</dbReference>
<dbReference type="GO" id="GO:0005536">
    <property type="term" value="F:D-glucose binding"/>
    <property type="evidence" value="ECO:0007669"/>
    <property type="project" value="InterPro"/>
</dbReference>
<protein>
    <recommendedName>
        <fullName evidence="11">Phosphotransferase</fullName>
        <ecNumber evidence="11">2.7.1.-</ecNumber>
    </recommendedName>
</protein>
<keyword evidence="5 11" id="KW-0547">Nucleotide-binding</keyword>
<dbReference type="InterPro" id="IPR022672">
    <property type="entry name" value="Hexokinase_N"/>
</dbReference>
<evidence type="ECO:0000256" key="6">
    <source>
        <dbReference type="ARBA" id="ARBA00022777"/>
    </source>
</evidence>
<evidence type="ECO:0000256" key="3">
    <source>
        <dbReference type="ARBA" id="ARBA00009225"/>
    </source>
</evidence>
<dbReference type="FunFam" id="3.40.367.20:FF:000020">
    <property type="entry name" value="Hexokinase-1"/>
    <property type="match status" value="1"/>
</dbReference>
<keyword evidence="15" id="KW-1185">Reference proteome</keyword>
<dbReference type="OrthoDB" id="419537at2759"/>
<dbReference type="EMBL" id="JABAYA010000045">
    <property type="protein sequence ID" value="KAF7728013.1"/>
    <property type="molecule type" value="Genomic_DNA"/>
</dbReference>
<dbReference type="GO" id="GO:0008865">
    <property type="term" value="F:fructokinase activity"/>
    <property type="evidence" value="ECO:0007669"/>
    <property type="project" value="TreeGrafter"/>
</dbReference>
<evidence type="ECO:0000256" key="1">
    <source>
        <dbReference type="ARBA" id="ARBA00004888"/>
    </source>
</evidence>
<dbReference type="GO" id="GO:0006006">
    <property type="term" value="P:glucose metabolic process"/>
    <property type="evidence" value="ECO:0007669"/>
    <property type="project" value="TreeGrafter"/>
</dbReference>
<comment type="catalytic activity">
    <reaction evidence="10">
        <text>D-fructose + ATP = D-fructose 6-phosphate + ADP + H(+)</text>
        <dbReference type="Rhea" id="RHEA:16125"/>
        <dbReference type="ChEBI" id="CHEBI:15378"/>
        <dbReference type="ChEBI" id="CHEBI:30616"/>
        <dbReference type="ChEBI" id="CHEBI:37721"/>
        <dbReference type="ChEBI" id="CHEBI:61527"/>
        <dbReference type="ChEBI" id="CHEBI:456216"/>
        <dbReference type="EC" id="2.7.1.1"/>
    </reaction>
    <physiologicalReaction direction="left-to-right" evidence="10">
        <dbReference type="Rhea" id="RHEA:16126"/>
    </physiologicalReaction>
</comment>
<comment type="catalytic activity">
    <reaction evidence="9">
        <text>a D-hexose + ATP = a D-hexose 6-phosphate + ADP + H(+)</text>
        <dbReference type="Rhea" id="RHEA:22740"/>
        <dbReference type="ChEBI" id="CHEBI:4194"/>
        <dbReference type="ChEBI" id="CHEBI:15378"/>
        <dbReference type="ChEBI" id="CHEBI:30616"/>
        <dbReference type="ChEBI" id="CHEBI:229467"/>
        <dbReference type="ChEBI" id="CHEBI:456216"/>
        <dbReference type="EC" id="2.7.1.1"/>
    </reaction>
    <physiologicalReaction direction="left-to-right" evidence="9">
        <dbReference type="Rhea" id="RHEA:22741"/>
    </physiologicalReaction>
</comment>
<dbReference type="GO" id="GO:0005524">
    <property type="term" value="F:ATP binding"/>
    <property type="evidence" value="ECO:0007669"/>
    <property type="project" value="UniProtKB-UniRule"/>
</dbReference>
<evidence type="ECO:0000256" key="8">
    <source>
        <dbReference type="ARBA" id="ARBA00023152"/>
    </source>
</evidence>
<dbReference type="GO" id="GO:0004340">
    <property type="term" value="F:glucokinase activity"/>
    <property type="evidence" value="ECO:0007669"/>
    <property type="project" value="TreeGrafter"/>
</dbReference>
<dbReference type="Pfam" id="PF00349">
    <property type="entry name" value="Hexokinase_1"/>
    <property type="match status" value="1"/>
</dbReference>
<dbReference type="PANTHER" id="PTHR19443">
    <property type="entry name" value="HEXOKINASE"/>
    <property type="match status" value="1"/>
</dbReference>
<organism evidence="14 15">
    <name type="scientific">Apophysomyces ossiformis</name>
    <dbReference type="NCBI Taxonomy" id="679940"/>
    <lineage>
        <taxon>Eukaryota</taxon>
        <taxon>Fungi</taxon>
        <taxon>Fungi incertae sedis</taxon>
        <taxon>Mucoromycota</taxon>
        <taxon>Mucoromycotina</taxon>
        <taxon>Mucoromycetes</taxon>
        <taxon>Mucorales</taxon>
        <taxon>Mucorineae</taxon>
        <taxon>Mucoraceae</taxon>
        <taxon>Apophysomyces</taxon>
    </lineage>
</organism>
<dbReference type="InterPro" id="IPR022673">
    <property type="entry name" value="Hexokinase_C"/>
</dbReference>
<dbReference type="GO" id="GO:0005829">
    <property type="term" value="C:cytosol"/>
    <property type="evidence" value="ECO:0007669"/>
    <property type="project" value="TreeGrafter"/>
</dbReference>
<evidence type="ECO:0000256" key="4">
    <source>
        <dbReference type="ARBA" id="ARBA00022679"/>
    </source>
</evidence>
<accession>A0A8H7EQV1</accession>
<evidence type="ECO:0000256" key="2">
    <source>
        <dbReference type="ARBA" id="ARBA00005028"/>
    </source>
</evidence>
<evidence type="ECO:0000313" key="14">
    <source>
        <dbReference type="EMBL" id="KAF7728013.1"/>
    </source>
</evidence>
<dbReference type="EC" id="2.7.1.-" evidence="11"/>
<dbReference type="GO" id="GO:0006096">
    <property type="term" value="P:glycolytic process"/>
    <property type="evidence" value="ECO:0007669"/>
    <property type="project" value="UniProtKB-UniPathway"/>
</dbReference>
<sequence>MSQGTEEQLQALEELRQQFHLSVEDLKDVASKLQHEMDAGLKHDQTNVAMLPSWIMKHPTGQETGEYLGLELSGSYIRIYLVNLHGQGRITTRQQKYLIDENLKKGPVHNIIDFLVTSVDHFLSFVDKNDITEPLPLGFVLSFPLHQTALKKATVIQWTKDFEITGAEKKDIAELLQTGLRRRHIPVVVAAVVNGAVGCLLAHSYRSLDTLLACTISTGTNAAYWEKLENVQKCKVTDRSGDMIINTEWGSFGDKNPHYLRRTFYDNRVNRQSTNPGVHLFEKMISGFYLGEIARIIIVDFLDRRLLFDCQYTKELNTPYRFESAYMSAITSDDSPDLDDVKHILEAIMNVPSTTLADRQIVKKICDLVSKRAARLTAAAMSAIIDSRSALEQGLTISVEGDVYVHFPNFPRRVNDALRQLYGDKVDHINMGITRDGNGIGAALAAMIATTHQQ</sequence>
<dbReference type="InterPro" id="IPR001312">
    <property type="entry name" value="Hexokinase"/>
</dbReference>
<dbReference type="Proteomes" id="UP000605846">
    <property type="component" value="Unassembled WGS sequence"/>
</dbReference>
<evidence type="ECO:0000256" key="5">
    <source>
        <dbReference type="ARBA" id="ARBA00022741"/>
    </source>
</evidence>
<dbReference type="Gene3D" id="3.30.420.40">
    <property type="match status" value="1"/>
</dbReference>